<dbReference type="RefSeq" id="WP_002880927.1">
    <property type="nucleotide sequence ID" value="NZ_AMWK01000003.1"/>
</dbReference>
<keyword evidence="1" id="KW-1133">Transmembrane helix</keyword>
<organism evidence="2 3">
    <name type="scientific">Metamycoplasma alkalescens 14918</name>
    <dbReference type="NCBI Taxonomy" id="1188234"/>
    <lineage>
        <taxon>Bacteria</taxon>
        <taxon>Bacillati</taxon>
        <taxon>Mycoplasmatota</taxon>
        <taxon>Mycoplasmoidales</taxon>
        <taxon>Metamycoplasmataceae</taxon>
        <taxon>Metamycoplasma</taxon>
    </lineage>
</organism>
<keyword evidence="3" id="KW-1185">Reference proteome</keyword>
<dbReference type="Proteomes" id="UP000013137">
    <property type="component" value="Unassembled WGS sequence"/>
</dbReference>
<keyword evidence="1" id="KW-0812">Transmembrane</keyword>
<protein>
    <recommendedName>
        <fullName evidence="4">Transmembrane protein</fullName>
    </recommendedName>
</protein>
<dbReference type="EMBL" id="AMWK01000003">
    <property type="protein sequence ID" value="ENY54193.1"/>
    <property type="molecule type" value="Genomic_DNA"/>
</dbReference>
<dbReference type="PATRIC" id="fig|1188234.3.peg.79"/>
<comment type="caution">
    <text evidence="2">The sequence shown here is derived from an EMBL/GenBank/DDBJ whole genome shotgun (WGS) entry which is preliminary data.</text>
</comment>
<evidence type="ECO:0008006" key="4">
    <source>
        <dbReference type="Google" id="ProtNLM"/>
    </source>
</evidence>
<feature type="transmembrane region" description="Helical" evidence="1">
    <location>
        <begin position="78"/>
        <end position="103"/>
    </location>
</feature>
<evidence type="ECO:0000256" key="1">
    <source>
        <dbReference type="SAM" id="Phobius"/>
    </source>
</evidence>
<dbReference type="OrthoDB" id="399133at2"/>
<dbReference type="NCBIfam" id="NF045849">
    <property type="entry name" value="ICE_MMCAP2_0565"/>
    <property type="match status" value="1"/>
</dbReference>
<name>N9UB94_9BACT</name>
<reference evidence="2 3" key="1">
    <citation type="journal article" date="2013" name="Genome Announc.">
        <title>Draft Genome Sequences of Mycoplasma alkalescens, Mycoplasma arginini, and Mycoplasma bovigenitalium, Three Species with Equivocal Pathogenic Status for Cattle.</title>
        <authorList>
            <person name="Manso-Silvan L."/>
            <person name="Tardy F."/>
            <person name="Baranowski E."/>
            <person name="Barre A."/>
            <person name="Blanchard A."/>
            <person name="Breton M."/>
            <person name="Couture C."/>
            <person name="Citti C."/>
            <person name="Dordet-Frisoni E."/>
            <person name="Dupuy V."/>
            <person name="Gaurivaud P."/>
            <person name="Jacob D."/>
            <person name="Lemaitre C."/>
            <person name="Nikolski M."/>
            <person name="Nouvel L.X."/>
            <person name="Poumarat F."/>
            <person name="Thebault P."/>
            <person name="Theil S."/>
            <person name="Thiaucourt F."/>
            <person name="Sirand-Pugnet P."/>
        </authorList>
    </citation>
    <scope>NUCLEOTIDE SEQUENCE [LARGE SCALE GENOMIC DNA]</scope>
    <source>
        <strain evidence="2 3">14918</strain>
    </source>
</reference>
<dbReference type="eggNOG" id="ENOG5031YPW">
    <property type="taxonomic scope" value="Bacteria"/>
</dbReference>
<evidence type="ECO:0000313" key="3">
    <source>
        <dbReference type="Proteomes" id="UP000013137"/>
    </source>
</evidence>
<proteinExistence type="predicted"/>
<gene>
    <name evidence="2" type="ORF">MALK_0890</name>
</gene>
<keyword evidence="1" id="KW-0472">Membrane</keyword>
<dbReference type="AlphaFoldDB" id="N9UB94"/>
<sequence>MNNFSTTLGDATDASSSTQQNLALLAQTVQKYINIVLGSMAGLLVLAIMIVGAIAWFKASRADSDEERRAQLKKIKWLAGFIVFVVIAWAISGIVTTILQGIWKVQ</sequence>
<evidence type="ECO:0000313" key="2">
    <source>
        <dbReference type="EMBL" id="ENY54193.1"/>
    </source>
</evidence>
<feature type="transmembrane region" description="Helical" evidence="1">
    <location>
        <begin position="32"/>
        <end position="57"/>
    </location>
</feature>
<accession>N9UB94</accession>